<evidence type="ECO:0000256" key="5">
    <source>
        <dbReference type="ARBA" id="ARBA00058938"/>
    </source>
</evidence>
<dbReference type="SUPFAM" id="SSF46785">
    <property type="entry name" value="Winged helix' DNA-binding domain"/>
    <property type="match status" value="1"/>
</dbReference>
<evidence type="ECO:0000259" key="8">
    <source>
        <dbReference type="PROSITE" id="PS51078"/>
    </source>
</evidence>
<dbReference type="InterPro" id="IPR029016">
    <property type="entry name" value="GAF-like_dom_sf"/>
</dbReference>
<dbReference type="FunFam" id="1.10.10.10:FF:000056">
    <property type="entry name" value="IclR family transcriptional regulator"/>
    <property type="match status" value="1"/>
</dbReference>
<dbReference type="GO" id="GO:0045893">
    <property type="term" value="P:positive regulation of DNA-templated transcription"/>
    <property type="evidence" value="ECO:0007669"/>
    <property type="project" value="InterPro"/>
</dbReference>
<dbReference type="InterPro" id="IPR012794">
    <property type="entry name" value="PcaR_PcaU"/>
</dbReference>
<keyword evidence="10" id="KW-1185">Reference proteome</keyword>
<dbReference type="EMBL" id="JAVDXW010000001">
    <property type="protein sequence ID" value="MDR7301375.1"/>
    <property type="molecule type" value="Genomic_DNA"/>
</dbReference>
<evidence type="ECO:0000313" key="9">
    <source>
        <dbReference type="EMBL" id="MDR7301375.1"/>
    </source>
</evidence>
<organism evidence="9 10">
    <name type="scientific">Haloactinomyces albus</name>
    <dbReference type="NCBI Taxonomy" id="1352928"/>
    <lineage>
        <taxon>Bacteria</taxon>
        <taxon>Bacillati</taxon>
        <taxon>Actinomycetota</taxon>
        <taxon>Actinomycetes</taxon>
        <taxon>Actinopolysporales</taxon>
        <taxon>Actinopolysporaceae</taxon>
        <taxon>Haloactinomyces</taxon>
    </lineage>
</organism>
<name>A0AAE4CKS1_9ACTN</name>
<dbReference type="RefSeq" id="WP_310271741.1">
    <property type="nucleotide sequence ID" value="NZ_JAVDXW010000001.1"/>
</dbReference>
<dbReference type="GO" id="GO:0045892">
    <property type="term" value="P:negative regulation of DNA-templated transcription"/>
    <property type="evidence" value="ECO:0007669"/>
    <property type="project" value="TreeGrafter"/>
</dbReference>
<dbReference type="PANTHER" id="PTHR30136">
    <property type="entry name" value="HELIX-TURN-HELIX TRANSCRIPTIONAL REGULATOR, ICLR FAMILY"/>
    <property type="match status" value="1"/>
</dbReference>
<dbReference type="InterPro" id="IPR050707">
    <property type="entry name" value="HTH_MetabolicPath_Reg"/>
</dbReference>
<dbReference type="Pfam" id="PF09339">
    <property type="entry name" value="HTH_IclR"/>
    <property type="match status" value="1"/>
</dbReference>
<gene>
    <name evidence="9" type="ORF">JOF55_001556</name>
</gene>
<dbReference type="AlphaFoldDB" id="A0AAE4CKS1"/>
<evidence type="ECO:0000256" key="3">
    <source>
        <dbReference type="ARBA" id="ARBA00023125"/>
    </source>
</evidence>
<keyword evidence="4" id="KW-0804">Transcription</keyword>
<dbReference type="Proteomes" id="UP001180845">
    <property type="component" value="Unassembled WGS sequence"/>
</dbReference>
<evidence type="ECO:0000256" key="4">
    <source>
        <dbReference type="ARBA" id="ARBA00023163"/>
    </source>
</evidence>
<evidence type="ECO:0000256" key="1">
    <source>
        <dbReference type="ARBA" id="ARBA00022798"/>
    </source>
</evidence>
<dbReference type="PROSITE" id="PS51078">
    <property type="entry name" value="ICLR_ED"/>
    <property type="match status" value="1"/>
</dbReference>
<dbReference type="PANTHER" id="PTHR30136:SF34">
    <property type="entry name" value="TRANSCRIPTIONAL REGULATOR"/>
    <property type="match status" value="1"/>
</dbReference>
<keyword evidence="3" id="KW-0238">DNA-binding</keyword>
<comment type="caution">
    <text evidence="9">The sequence shown here is derived from an EMBL/GenBank/DDBJ whole genome shotgun (WGS) entry which is preliminary data.</text>
</comment>
<dbReference type="Gene3D" id="1.10.10.10">
    <property type="entry name" value="Winged helix-like DNA-binding domain superfamily/Winged helix DNA-binding domain"/>
    <property type="match status" value="1"/>
</dbReference>
<dbReference type="SMART" id="SM00346">
    <property type="entry name" value="HTH_ICLR"/>
    <property type="match status" value="1"/>
</dbReference>
<proteinExistence type="predicted"/>
<dbReference type="GO" id="GO:0003677">
    <property type="term" value="F:DNA binding"/>
    <property type="evidence" value="ECO:0007669"/>
    <property type="project" value="UniProtKB-KW"/>
</dbReference>
<dbReference type="InterPro" id="IPR014757">
    <property type="entry name" value="Tscrpt_reg_IclR_C"/>
</dbReference>
<dbReference type="GO" id="GO:0003700">
    <property type="term" value="F:DNA-binding transcription factor activity"/>
    <property type="evidence" value="ECO:0007669"/>
    <property type="project" value="TreeGrafter"/>
</dbReference>
<dbReference type="Gene3D" id="3.30.450.40">
    <property type="match status" value="1"/>
</dbReference>
<feature type="domain" description="HTH iclR-type" evidence="7">
    <location>
        <begin position="10"/>
        <end position="70"/>
    </location>
</feature>
<dbReference type="NCBIfam" id="TIGR02431">
    <property type="entry name" value="pcaR_pcaU"/>
    <property type="match status" value="1"/>
</dbReference>
<dbReference type="InterPro" id="IPR036390">
    <property type="entry name" value="WH_DNA-bd_sf"/>
</dbReference>
<dbReference type="GO" id="GO:0046278">
    <property type="term" value="P:3,4-dihydroxybenzoate metabolic process"/>
    <property type="evidence" value="ECO:0007669"/>
    <property type="project" value="InterPro"/>
</dbReference>
<evidence type="ECO:0000256" key="6">
    <source>
        <dbReference type="ARBA" id="ARBA00070406"/>
    </source>
</evidence>
<dbReference type="GO" id="GO:0006071">
    <property type="term" value="P:glycerol metabolic process"/>
    <property type="evidence" value="ECO:0007669"/>
    <property type="project" value="UniProtKB-KW"/>
</dbReference>
<evidence type="ECO:0000313" key="10">
    <source>
        <dbReference type="Proteomes" id="UP001180845"/>
    </source>
</evidence>
<keyword evidence="2" id="KW-0805">Transcription regulation</keyword>
<accession>A0AAE4CKS1</accession>
<protein>
    <recommendedName>
        <fullName evidence="6">Glycerol operon regulatory protein</fullName>
    </recommendedName>
</protein>
<dbReference type="Pfam" id="PF01614">
    <property type="entry name" value="IclR_C"/>
    <property type="match status" value="1"/>
</dbReference>
<keyword evidence="1" id="KW-0319">Glycerol metabolism</keyword>
<dbReference type="PROSITE" id="PS51077">
    <property type="entry name" value="HTH_ICLR"/>
    <property type="match status" value="1"/>
</dbReference>
<dbReference type="SUPFAM" id="SSF55781">
    <property type="entry name" value="GAF domain-like"/>
    <property type="match status" value="1"/>
</dbReference>
<reference evidence="9" key="1">
    <citation type="submission" date="2023-07" db="EMBL/GenBank/DDBJ databases">
        <title>Sequencing the genomes of 1000 actinobacteria strains.</title>
        <authorList>
            <person name="Klenk H.-P."/>
        </authorList>
    </citation>
    <scope>NUCLEOTIDE SEQUENCE</scope>
    <source>
        <strain evidence="9">DSM 45977</strain>
    </source>
</reference>
<sequence length="261" mass="28640">MVEERGAHFIRSVERALAVLRAFSPEQPELTLTEVATATEIDRAGARRLLHTLMDLGYVRHDGRHFALTPQVLEFGYAYLSSRPLPQIAEPHLQRLTGELHEMTALAVLERDEICYVAQVPSPKLLSVTIPVGTRFPAHATSMGKILLAGLPPERLEARLGGMDLRPVTANTITTREALRTELAAVRKRGFVVSDNELESGLRGVAVPVRDHAGRVFAAVNVSLHAESASEDSVQQEIVPRLLATASRIEADLRLKPTTPM</sequence>
<evidence type="ECO:0000256" key="2">
    <source>
        <dbReference type="ARBA" id="ARBA00023015"/>
    </source>
</evidence>
<evidence type="ECO:0000259" key="7">
    <source>
        <dbReference type="PROSITE" id="PS51077"/>
    </source>
</evidence>
<dbReference type="InterPro" id="IPR036388">
    <property type="entry name" value="WH-like_DNA-bd_sf"/>
</dbReference>
<feature type="domain" description="IclR-ED" evidence="8">
    <location>
        <begin position="71"/>
        <end position="255"/>
    </location>
</feature>
<comment type="function">
    <text evidence="5">May be an activator protein for the gylABX operon.</text>
</comment>
<dbReference type="InterPro" id="IPR005471">
    <property type="entry name" value="Tscrpt_reg_IclR_N"/>
</dbReference>